<sequence>MKSKNSEIFEQIISVNKQQENEFNNGQDGALILSLLMIFLIPLSLFVMMKNYVGMDNSLIATIGVVALSLLIAIVLYKSLKINTRFIEKRPMLERLLSQYSPNDKNEFEKLQLESQREPSLLYKLVDDWLQTEKMLAVTVK</sequence>
<feature type="transmembrane region" description="Helical" evidence="1">
    <location>
        <begin position="29"/>
        <end position="47"/>
    </location>
</feature>
<dbReference type="RefSeq" id="WP_006814020.1">
    <property type="nucleotide sequence ID" value="NZ_AP018946.1"/>
</dbReference>
<dbReference type="Proteomes" id="UP000255129">
    <property type="component" value="Unassembled WGS sequence"/>
</dbReference>
<feature type="transmembrane region" description="Helical" evidence="1">
    <location>
        <begin position="59"/>
        <end position="80"/>
    </location>
</feature>
<keyword evidence="1" id="KW-0472">Membrane</keyword>
<accession>A0A379FZX7</accession>
<protein>
    <submittedName>
        <fullName evidence="2">Uncharacterized protein</fullName>
    </submittedName>
</protein>
<reference evidence="2 3" key="1">
    <citation type="submission" date="2018-06" db="EMBL/GenBank/DDBJ databases">
        <authorList>
            <consortium name="Pathogen Informatics"/>
            <person name="Doyle S."/>
        </authorList>
    </citation>
    <scope>NUCLEOTIDE SEQUENCE [LARGE SCALE GENOMIC DNA]</scope>
    <source>
        <strain evidence="2 3">NCTC12026</strain>
    </source>
</reference>
<evidence type="ECO:0000313" key="3">
    <source>
        <dbReference type="Proteomes" id="UP000255129"/>
    </source>
</evidence>
<organism evidence="2 3">
    <name type="scientific">Providencia rustigianii</name>
    <dbReference type="NCBI Taxonomy" id="158850"/>
    <lineage>
        <taxon>Bacteria</taxon>
        <taxon>Pseudomonadati</taxon>
        <taxon>Pseudomonadota</taxon>
        <taxon>Gammaproteobacteria</taxon>
        <taxon>Enterobacterales</taxon>
        <taxon>Morganellaceae</taxon>
        <taxon>Providencia</taxon>
    </lineage>
</organism>
<dbReference type="AlphaFoldDB" id="A0A379FZX7"/>
<name>A0A379FZX7_9GAMM</name>
<dbReference type="EMBL" id="UGUA01000002">
    <property type="protein sequence ID" value="SUC33923.1"/>
    <property type="molecule type" value="Genomic_DNA"/>
</dbReference>
<evidence type="ECO:0000313" key="2">
    <source>
        <dbReference type="EMBL" id="SUC33923.1"/>
    </source>
</evidence>
<evidence type="ECO:0000256" key="1">
    <source>
        <dbReference type="SAM" id="Phobius"/>
    </source>
</evidence>
<proteinExistence type="predicted"/>
<keyword evidence="1" id="KW-1133">Transmembrane helix</keyword>
<gene>
    <name evidence="2" type="ORF">NCTC12026_00250</name>
</gene>
<keyword evidence="1" id="KW-0812">Transmembrane</keyword>